<dbReference type="OrthoDB" id="3034735at2"/>
<name>A0A437LVM2_9SPHN</name>
<organism evidence="1 2">
    <name type="scientific">Sphingomonas crocodyli</name>
    <dbReference type="NCBI Taxonomy" id="1979270"/>
    <lineage>
        <taxon>Bacteria</taxon>
        <taxon>Pseudomonadati</taxon>
        <taxon>Pseudomonadota</taxon>
        <taxon>Alphaproteobacteria</taxon>
        <taxon>Sphingomonadales</taxon>
        <taxon>Sphingomonadaceae</taxon>
        <taxon>Sphingomonas</taxon>
    </lineage>
</organism>
<evidence type="ECO:0000313" key="2">
    <source>
        <dbReference type="Proteomes" id="UP000282971"/>
    </source>
</evidence>
<dbReference type="AlphaFoldDB" id="A0A437LVM2"/>
<gene>
    <name evidence="1" type="ORF">EOD43_21910</name>
</gene>
<dbReference type="Proteomes" id="UP000282971">
    <property type="component" value="Unassembled WGS sequence"/>
</dbReference>
<dbReference type="EMBL" id="SACN01000005">
    <property type="protein sequence ID" value="RVT89423.1"/>
    <property type="molecule type" value="Genomic_DNA"/>
</dbReference>
<evidence type="ECO:0000313" key="1">
    <source>
        <dbReference type="EMBL" id="RVT89423.1"/>
    </source>
</evidence>
<accession>A0A437LVM2</accession>
<keyword evidence="2" id="KW-1185">Reference proteome</keyword>
<dbReference type="RefSeq" id="WP_127746479.1">
    <property type="nucleotide sequence ID" value="NZ_SACN01000005.1"/>
</dbReference>
<evidence type="ECO:0008006" key="3">
    <source>
        <dbReference type="Google" id="ProtNLM"/>
    </source>
</evidence>
<sequence length="232" mass="24608">MAGTGKGFGVVTFYHPPTQPDLAGFEAWLAGDHLAAMRALPGFVRILPFRIAGHQILKDQPQPHQGVLIHEFADGPTAEQIAAIGASFDAAPALAGRAAHVFEWLADWRRQPGTSDAVSHLTLVMANANAGQDAAYNAWYEDYHIADTLTVPGNVAMRRGKLSPTQIAPANARPAGYVVMVAMQTDDVIATTGETGLRSIGKSESGYVFNPRSPAVSDDRTIHVLEATGALA</sequence>
<reference evidence="1 2" key="1">
    <citation type="submission" date="2019-01" db="EMBL/GenBank/DDBJ databases">
        <authorList>
            <person name="Chen W.-M."/>
        </authorList>
    </citation>
    <scope>NUCLEOTIDE SEQUENCE [LARGE SCALE GENOMIC DNA]</scope>
    <source>
        <strain evidence="1 2">CCP-7</strain>
    </source>
</reference>
<comment type="caution">
    <text evidence="1">The sequence shown here is derived from an EMBL/GenBank/DDBJ whole genome shotgun (WGS) entry which is preliminary data.</text>
</comment>
<protein>
    <recommendedName>
        <fullName evidence="3">EthD family reductase</fullName>
    </recommendedName>
</protein>
<proteinExistence type="predicted"/>